<dbReference type="EMBL" id="JACDTY010000061">
    <property type="protein sequence ID" value="MBA1145418.1"/>
    <property type="molecule type" value="Genomic_DNA"/>
</dbReference>
<comment type="caution">
    <text evidence="7">The sequence shown here is derived from an EMBL/GenBank/DDBJ whole genome shotgun (WGS) entry which is preliminary data.</text>
</comment>
<dbReference type="InterPro" id="IPR050382">
    <property type="entry name" value="MFS_Na/Anion_cotransporter"/>
</dbReference>
<organism evidence="7 8">
    <name type="scientific">Mesorhizobium neociceri</name>
    <dbReference type="NCBI Taxonomy" id="1307853"/>
    <lineage>
        <taxon>Bacteria</taxon>
        <taxon>Pseudomonadati</taxon>
        <taxon>Pseudomonadota</taxon>
        <taxon>Alphaproteobacteria</taxon>
        <taxon>Hyphomicrobiales</taxon>
        <taxon>Phyllobacteriaceae</taxon>
        <taxon>Mesorhizobium</taxon>
    </lineage>
</organism>
<feature type="domain" description="Major facilitator superfamily (MFS) profile" evidence="6">
    <location>
        <begin position="4"/>
        <end position="190"/>
    </location>
</feature>
<dbReference type="AlphaFoldDB" id="A0A838BFV2"/>
<keyword evidence="3 5" id="KW-1133">Transmembrane helix</keyword>
<keyword evidence="4 5" id="KW-0472">Membrane</keyword>
<dbReference type="PANTHER" id="PTHR11662:SF285">
    <property type="entry name" value="HEXURONATE TRANSPORTER"/>
    <property type="match status" value="1"/>
</dbReference>
<name>A0A838BFV2_9HYPH</name>
<feature type="transmembrane region" description="Helical" evidence="5">
    <location>
        <begin position="39"/>
        <end position="62"/>
    </location>
</feature>
<feature type="transmembrane region" description="Helical" evidence="5">
    <location>
        <begin position="69"/>
        <end position="94"/>
    </location>
</feature>
<evidence type="ECO:0000313" key="8">
    <source>
        <dbReference type="Proteomes" id="UP000558284"/>
    </source>
</evidence>
<sequence>RWWIIVLVCLGTIVNYLARNSLGVLAPTLKSELGMSTQQYSYVVAAFQVGYTIMQPVCGFIVDLVGLRIGFALFGVLWSFAGVLHAGATGWLSLAGFRALMGLTEAAAIPSGMKAVAEWFPDKEKSVAVGWFNSGTSLGAMLAPPLVVFLHLRYGWQSAFVVTGAIGFLWAALWFAFYRSPKGHAALSDA</sequence>
<comment type="subcellular location">
    <subcellularLocation>
        <location evidence="1">Membrane</location>
        <topology evidence="1">Multi-pass membrane protein</topology>
    </subcellularLocation>
</comment>
<protein>
    <submittedName>
        <fullName evidence="7">MFS transporter</fullName>
    </submittedName>
</protein>
<feature type="non-terminal residue" evidence="7">
    <location>
        <position position="190"/>
    </location>
</feature>
<keyword evidence="2 5" id="KW-0812">Transmembrane</keyword>
<feature type="non-terminal residue" evidence="7">
    <location>
        <position position="1"/>
    </location>
</feature>
<evidence type="ECO:0000256" key="4">
    <source>
        <dbReference type="ARBA" id="ARBA00023136"/>
    </source>
</evidence>
<dbReference type="InterPro" id="IPR011701">
    <property type="entry name" value="MFS"/>
</dbReference>
<evidence type="ECO:0000313" key="7">
    <source>
        <dbReference type="EMBL" id="MBA1145418.1"/>
    </source>
</evidence>
<dbReference type="PANTHER" id="PTHR11662">
    <property type="entry name" value="SOLUTE CARRIER FAMILY 17"/>
    <property type="match status" value="1"/>
</dbReference>
<feature type="transmembrane region" description="Helical" evidence="5">
    <location>
        <begin position="159"/>
        <end position="178"/>
    </location>
</feature>
<dbReference type="GO" id="GO:0015134">
    <property type="term" value="F:hexuronate transmembrane transporter activity"/>
    <property type="evidence" value="ECO:0007669"/>
    <property type="project" value="TreeGrafter"/>
</dbReference>
<evidence type="ECO:0000256" key="5">
    <source>
        <dbReference type="SAM" id="Phobius"/>
    </source>
</evidence>
<dbReference type="GO" id="GO:0016020">
    <property type="term" value="C:membrane"/>
    <property type="evidence" value="ECO:0007669"/>
    <property type="project" value="UniProtKB-SubCell"/>
</dbReference>
<dbReference type="RefSeq" id="WP_181062297.1">
    <property type="nucleotide sequence ID" value="NZ_JACDTY010000061.1"/>
</dbReference>
<proteinExistence type="predicted"/>
<dbReference type="PROSITE" id="PS50850">
    <property type="entry name" value="MFS"/>
    <property type="match status" value="1"/>
</dbReference>
<evidence type="ECO:0000256" key="1">
    <source>
        <dbReference type="ARBA" id="ARBA00004141"/>
    </source>
</evidence>
<dbReference type="Gene3D" id="1.20.1250.20">
    <property type="entry name" value="MFS general substrate transporter like domains"/>
    <property type="match status" value="1"/>
</dbReference>
<dbReference type="Proteomes" id="UP000558284">
    <property type="component" value="Unassembled WGS sequence"/>
</dbReference>
<dbReference type="Pfam" id="PF07690">
    <property type="entry name" value="MFS_1"/>
    <property type="match status" value="1"/>
</dbReference>
<evidence type="ECO:0000256" key="3">
    <source>
        <dbReference type="ARBA" id="ARBA00022989"/>
    </source>
</evidence>
<dbReference type="InterPro" id="IPR020846">
    <property type="entry name" value="MFS_dom"/>
</dbReference>
<dbReference type="InterPro" id="IPR036259">
    <property type="entry name" value="MFS_trans_sf"/>
</dbReference>
<evidence type="ECO:0000256" key="2">
    <source>
        <dbReference type="ARBA" id="ARBA00022692"/>
    </source>
</evidence>
<accession>A0A838BFV2</accession>
<gene>
    <name evidence="7" type="ORF">H0241_35290</name>
</gene>
<feature type="transmembrane region" description="Helical" evidence="5">
    <location>
        <begin position="131"/>
        <end position="152"/>
    </location>
</feature>
<reference evidence="7 8" key="1">
    <citation type="submission" date="2020-07" db="EMBL/GenBank/DDBJ databases">
        <title>Definition of the novel symbiovar canariense within Mesorhizobium novociceri, a new species of genus Mesorhizobium nodulating Cicer canariense in the Caldera de Taburiente National Park (La Palma, Canary Islands).</title>
        <authorList>
            <person name="Leon-Barrios M."/>
            <person name="Perez-Yepez J."/>
            <person name="Flores-Felix J.D."/>
            <person name="Ramirez-Baena M.H."/>
            <person name="Pulido-Suarez L."/>
            <person name="Igual J.M."/>
            <person name="Velazquez E."/>
            <person name="Peix A."/>
        </authorList>
    </citation>
    <scope>NUCLEOTIDE SEQUENCE [LARGE SCALE GENOMIC DNA]</scope>
    <source>
        <strain evidence="7 8">CCANP35</strain>
    </source>
</reference>
<evidence type="ECO:0000259" key="6">
    <source>
        <dbReference type="PROSITE" id="PS50850"/>
    </source>
</evidence>
<dbReference type="SUPFAM" id="SSF103473">
    <property type="entry name" value="MFS general substrate transporter"/>
    <property type="match status" value="1"/>
</dbReference>
<keyword evidence="8" id="KW-1185">Reference proteome</keyword>